<name>A0A8J2XEA4_9BACI</name>
<dbReference type="GO" id="GO:0005524">
    <property type="term" value="F:ATP binding"/>
    <property type="evidence" value="ECO:0007669"/>
    <property type="project" value="UniProtKB-KW"/>
</dbReference>
<comment type="similarity">
    <text evidence="1">Belongs to the ABC transporter superfamily.</text>
</comment>
<dbReference type="Proteomes" id="UP000602050">
    <property type="component" value="Unassembled WGS sequence"/>
</dbReference>
<dbReference type="InterPro" id="IPR017871">
    <property type="entry name" value="ABC_transporter-like_CS"/>
</dbReference>
<evidence type="ECO:0000256" key="3">
    <source>
        <dbReference type="ARBA" id="ARBA00022741"/>
    </source>
</evidence>
<evidence type="ECO:0000259" key="5">
    <source>
        <dbReference type="PROSITE" id="PS50893"/>
    </source>
</evidence>
<dbReference type="PROSITE" id="PS00211">
    <property type="entry name" value="ABC_TRANSPORTER_1"/>
    <property type="match status" value="1"/>
</dbReference>
<keyword evidence="4" id="KW-0067">ATP-binding</keyword>
<accession>A0A8J2XEA4</accession>
<proteinExistence type="inferred from homology"/>
<evidence type="ECO:0000256" key="1">
    <source>
        <dbReference type="ARBA" id="ARBA00005417"/>
    </source>
</evidence>
<feature type="domain" description="ABC transporter" evidence="5">
    <location>
        <begin position="2"/>
        <end position="204"/>
    </location>
</feature>
<dbReference type="AlphaFoldDB" id="A0A8J2XEA4"/>
<dbReference type="GO" id="GO:0055085">
    <property type="term" value="P:transmembrane transport"/>
    <property type="evidence" value="ECO:0007669"/>
    <property type="project" value="UniProtKB-ARBA"/>
</dbReference>
<dbReference type="PROSITE" id="PS50893">
    <property type="entry name" value="ABC_TRANSPORTER_2"/>
    <property type="match status" value="1"/>
</dbReference>
<gene>
    <name evidence="6" type="ORF">GCM10010978_18220</name>
</gene>
<dbReference type="SUPFAM" id="SSF52540">
    <property type="entry name" value="P-loop containing nucleoside triphosphate hydrolases"/>
    <property type="match status" value="1"/>
</dbReference>
<dbReference type="PANTHER" id="PTHR43776:SF7">
    <property type="entry name" value="D,D-DIPEPTIDE TRANSPORT ATP-BINDING PROTEIN DDPF-RELATED"/>
    <property type="match status" value="1"/>
</dbReference>
<dbReference type="GO" id="GO:0016887">
    <property type="term" value="F:ATP hydrolysis activity"/>
    <property type="evidence" value="ECO:0007669"/>
    <property type="project" value="InterPro"/>
</dbReference>
<reference evidence="6" key="2">
    <citation type="submission" date="2020-09" db="EMBL/GenBank/DDBJ databases">
        <authorList>
            <person name="Sun Q."/>
            <person name="Zhou Y."/>
        </authorList>
    </citation>
    <scope>NUCLEOTIDE SEQUENCE</scope>
    <source>
        <strain evidence="6">CGMCC 1.12360</strain>
    </source>
</reference>
<keyword evidence="7" id="KW-1185">Reference proteome</keyword>
<dbReference type="SMART" id="SM00382">
    <property type="entry name" value="AAA"/>
    <property type="match status" value="1"/>
</dbReference>
<evidence type="ECO:0000256" key="4">
    <source>
        <dbReference type="ARBA" id="ARBA00022840"/>
    </source>
</evidence>
<dbReference type="InterPro" id="IPR003593">
    <property type="entry name" value="AAA+_ATPase"/>
</dbReference>
<reference evidence="6" key="1">
    <citation type="journal article" date="2014" name="Int. J. Syst. Evol. Microbiol.">
        <title>Complete genome sequence of Corynebacterium casei LMG S-19264T (=DSM 44701T), isolated from a smear-ripened cheese.</title>
        <authorList>
            <consortium name="US DOE Joint Genome Institute (JGI-PGF)"/>
            <person name="Walter F."/>
            <person name="Albersmeier A."/>
            <person name="Kalinowski J."/>
            <person name="Ruckert C."/>
        </authorList>
    </citation>
    <scope>NUCLEOTIDE SEQUENCE</scope>
    <source>
        <strain evidence="6">CGMCC 1.12360</strain>
    </source>
</reference>
<dbReference type="PANTHER" id="PTHR43776">
    <property type="entry name" value="TRANSPORT ATP-BINDING PROTEIN"/>
    <property type="match status" value="1"/>
</dbReference>
<dbReference type="EMBL" id="BMEV01000030">
    <property type="protein sequence ID" value="GFZ76890.1"/>
    <property type="molecule type" value="Genomic_DNA"/>
</dbReference>
<dbReference type="InterPro" id="IPR027417">
    <property type="entry name" value="P-loop_NTPase"/>
</dbReference>
<dbReference type="InterPro" id="IPR003439">
    <property type="entry name" value="ABC_transporter-like_ATP-bd"/>
</dbReference>
<evidence type="ECO:0000313" key="7">
    <source>
        <dbReference type="Proteomes" id="UP000602050"/>
    </source>
</evidence>
<sequence>MLHVDNVSFRYPNRPWLFRNLSLTIDKGEIVGMYGKSGIGKSTLAKIIAGYIKPLQGEIRICNNKLTGEKIYPVQLIWQHAELVINPSWQMKKILAESPYLSEEMLSCLGIQSSWLSKYPHELSGGELQRFNIARALGTDAPFYIADEITSMFDAISQAQIWHSLLQEVEQQQKGMLVISHNQKLLEKICHRIVHFSDLAMADRD</sequence>
<dbReference type="Pfam" id="PF00005">
    <property type="entry name" value="ABC_tran"/>
    <property type="match status" value="1"/>
</dbReference>
<keyword evidence="3" id="KW-0547">Nucleotide-binding</keyword>
<organism evidence="6 7">
    <name type="scientific">Compostibacillus humi</name>
    <dbReference type="NCBI Taxonomy" id="1245525"/>
    <lineage>
        <taxon>Bacteria</taxon>
        <taxon>Bacillati</taxon>
        <taxon>Bacillota</taxon>
        <taxon>Bacilli</taxon>
        <taxon>Bacillales</taxon>
        <taxon>Bacillaceae</taxon>
        <taxon>Compostibacillus</taxon>
    </lineage>
</organism>
<dbReference type="Gene3D" id="3.40.50.300">
    <property type="entry name" value="P-loop containing nucleotide triphosphate hydrolases"/>
    <property type="match status" value="1"/>
</dbReference>
<evidence type="ECO:0000313" key="6">
    <source>
        <dbReference type="EMBL" id="GFZ76890.1"/>
    </source>
</evidence>
<evidence type="ECO:0000256" key="2">
    <source>
        <dbReference type="ARBA" id="ARBA00022448"/>
    </source>
</evidence>
<dbReference type="RefSeq" id="WP_188392088.1">
    <property type="nucleotide sequence ID" value="NZ_BMEV01000030.1"/>
</dbReference>
<keyword evidence="2" id="KW-0813">Transport</keyword>
<dbReference type="InterPro" id="IPR050319">
    <property type="entry name" value="ABC_transp_ATP-bind"/>
</dbReference>
<protein>
    <submittedName>
        <fullName evidence="6">Peptide ABC transporter</fullName>
    </submittedName>
</protein>
<comment type="caution">
    <text evidence="6">The sequence shown here is derived from an EMBL/GenBank/DDBJ whole genome shotgun (WGS) entry which is preliminary data.</text>
</comment>